<dbReference type="Proteomes" id="UP000077202">
    <property type="component" value="Unassembled WGS sequence"/>
</dbReference>
<organism evidence="2 3">
    <name type="scientific">Marchantia polymorpha subsp. ruderalis</name>
    <dbReference type="NCBI Taxonomy" id="1480154"/>
    <lineage>
        <taxon>Eukaryota</taxon>
        <taxon>Viridiplantae</taxon>
        <taxon>Streptophyta</taxon>
        <taxon>Embryophyta</taxon>
        <taxon>Marchantiophyta</taxon>
        <taxon>Marchantiopsida</taxon>
        <taxon>Marchantiidae</taxon>
        <taxon>Marchantiales</taxon>
        <taxon>Marchantiaceae</taxon>
        <taxon>Marchantia</taxon>
    </lineage>
</organism>
<sequence length="300" mass="34125">MTQSEEKTFVKLSKTVISQSRSKVKARRRRREKVQSTECSEATLQHQLTSAEWIEVEAHQVGTEDEWPSTEDLRPSKWQPLVVPMDGQLAEGKEMEDETETKSLDQRLRPSDQSQVSLAEDLRPSGSLVEEPKTAEFGLADLLSDRIILLVKYLDGKMVKYLVLECATSYVELVRKSIKMKVEAIAKVAERAANFTSKCATMTVTLQEIEAQLQAKESECIDFWRKLAVENSLCTQIKLECKDIRVDIGNAQKVTVELRDRLKLSRTGFEKVSRCVEELTSTLTARDQAESVYFYYGRSS</sequence>
<keyword evidence="3" id="KW-1185">Reference proteome</keyword>
<comment type="caution">
    <text evidence="2">The sequence shown here is derived from an EMBL/GenBank/DDBJ whole genome shotgun (WGS) entry which is preliminary data.</text>
</comment>
<name>A0A176VNF9_MARPO</name>
<dbReference type="EMBL" id="LVLJ01003179">
    <property type="protein sequence ID" value="OAE22454.1"/>
    <property type="molecule type" value="Genomic_DNA"/>
</dbReference>
<proteinExistence type="predicted"/>
<evidence type="ECO:0000256" key="1">
    <source>
        <dbReference type="SAM" id="MobiDB-lite"/>
    </source>
</evidence>
<evidence type="ECO:0000313" key="3">
    <source>
        <dbReference type="Proteomes" id="UP000077202"/>
    </source>
</evidence>
<gene>
    <name evidence="2" type="ORF">AXG93_3348s1120</name>
</gene>
<feature type="region of interest" description="Disordered" evidence="1">
    <location>
        <begin position="90"/>
        <end position="127"/>
    </location>
</feature>
<accession>A0A176VNF9</accession>
<feature type="compositionally biased region" description="Basic and acidic residues" evidence="1">
    <location>
        <begin position="100"/>
        <end position="110"/>
    </location>
</feature>
<protein>
    <submittedName>
        <fullName evidence="2">Uncharacterized protein</fullName>
    </submittedName>
</protein>
<dbReference type="AlphaFoldDB" id="A0A176VNF9"/>
<reference evidence="2" key="1">
    <citation type="submission" date="2016-03" db="EMBL/GenBank/DDBJ databases">
        <title>Mechanisms controlling the formation of the plant cell surface in tip-growing cells are functionally conserved among land plants.</title>
        <authorList>
            <person name="Honkanen S."/>
            <person name="Jones V.A."/>
            <person name="Morieri G."/>
            <person name="Champion C."/>
            <person name="Hetherington A.J."/>
            <person name="Kelly S."/>
            <person name="Saint-Marcoux D."/>
            <person name="Proust H."/>
            <person name="Prescott H."/>
            <person name="Dolan L."/>
        </authorList>
    </citation>
    <scope>NUCLEOTIDE SEQUENCE [LARGE SCALE GENOMIC DNA]</scope>
    <source>
        <tissue evidence="2">Whole gametophyte</tissue>
    </source>
</reference>
<evidence type="ECO:0000313" key="2">
    <source>
        <dbReference type="EMBL" id="OAE22454.1"/>
    </source>
</evidence>